<dbReference type="InterPro" id="IPR009057">
    <property type="entry name" value="Homeodomain-like_sf"/>
</dbReference>
<gene>
    <name evidence="6" type="ORF">GCM10023203_33530</name>
</gene>
<dbReference type="Pfam" id="PF00440">
    <property type="entry name" value="TetR_N"/>
    <property type="match status" value="1"/>
</dbReference>
<organism evidence="6 7">
    <name type="scientific">Actinomycetospora straminea</name>
    <dbReference type="NCBI Taxonomy" id="663607"/>
    <lineage>
        <taxon>Bacteria</taxon>
        <taxon>Bacillati</taxon>
        <taxon>Actinomycetota</taxon>
        <taxon>Actinomycetes</taxon>
        <taxon>Pseudonocardiales</taxon>
        <taxon>Pseudonocardiaceae</taxon>
        <taxon>Actinomycetospora</taxon>
    </lineage>
</organism>
<dbReference type="Pfam" id="PF18556">
    <property type="entry name" value="TetR_C_35"/>
    <property type="match status" value="1"/>
</dbReference>
<keyword evidence="2 4" id="KW-0238">DNA-binding</keyword>
<keyword evidence="7" id="KW-1185">Reference proteome</keyword>
<sequence>MPGTLDTDGVRVHGADTEVVNVYPRAVPSSFAARTRGLVRDEAQERAAELLVAGGWRGLRLQDVADGIGVSRQTLYNEFASKQGLAAALVLRRTEEFLGELEAALDGEDDLYRAWSSAVRTTLDTTARDPLLRVLLTGQGAEELLPLLTSEAEPLVAAARDRAAAFLTRRRPGLDAATTTAAAEIAARLTISHVVLPLHPPDVVADQIATTVVRYLDRA</sequence>
<evidence type="ECO:0000313" key="7">
    <source>
        <dbReference type="Proteomes" id="UP001500457"/>
    </source>
</evidence>
<comment type="caution">
    <text evidence="6">The sequence shown here is derived from an EMBL/GenBank/DDBJ whole genome shotgun (WGS) entry which is preliminary data.</text>
</comment>
<name>A0ABP9EL78_9PSEU</name>
<dbReference type="InterPro" id="IPR040611">
    <property type="entry name" value="AlkX_C"/>
</dbReference>
<dbReference type="Gene3D" id="1.10.357.10">
    <property type="entry name" value="Tetracycline Repressor, domain 2"/>
    <property type="match status" value="1"/>
</dbReference>
<dbReference type="PANTHER" id="PTHR30055">
    <property type="entry name" value="HTH-TYPE TRANSCRIPTIONAL REGULATOR RUTR"/>
    <property type="match status" value="1"/>
</dbReference>
<dbReference type="PANTHER" id="PTHR30055:SF234">
    <property type="entry name" value="HTH-TYPE TRANSCRIPTIONAL REGULATOR BETI"/>
    <property type="match status" value="1"/>
</dbReference>
<feature type="DNA-binding region" description="H-T-H motif" evidence="4">
    <location>
        <begin position="60"/>
        <end position="79"/>
    </location>
</feature>
<keyword evidence="3" id="KW-0804">Transcription</keyword>
<dbReference type="EMBL" id="BAABHQ010000009">
    <property type="protein sequence ID" value="GAA4880050.1"/>
    <property type="molecule type" value="Genomic_DNA"/>
</dbReference>
<evidence type="ECO:0000256" key="2">
    <source>
        <dbReference type="ARBA" id="ARBA00023125"/>
    </source>
</evidence>
<accession>A0ABP9EL78</accession>
<evidence type="ECO:0000256" key="3">
    <source>
        <dbReference type="ARBA" id="ARBA00023163"/>
    </source>
</evidence>
<evidence type="ECO:0000259" key="5">
    <source>
        <dbReference type="PROSITE" id="PS50977"/>
    </source>
</evidence>
<dbReference type="InterPro" id="IPR050109">
    <property type="entry name" value="HTH-type_TetR-like_transc_reg"/>
</dbReference>
<protein>
    <submittedName>
        <fullName evidence="6">TetR family transcriptional regulator</fullName>
    </submittedName>
</protein>
<feature type="domain" description="HTH tetR-type" evidence="5">
    <location>
        <begin position="37"/>
        <end position="97"/>
    </location>
</feature>
<proteinExistence type="predicted"/>
<dbReference type="Proteomes" id="UP001500457">
    <property type="component" value="Unassembled WGS sequence"/>
</dbReference>
<dbReference type="SUPFAM" id="SSF46689">
    <property type="entry name" value="Homeodomain-like"/>
    <property type="match status" value="1"/>
</dbReference>
<evidence type="ECO:0000256" key="1">
    <source>
        <dbReference type="ARBA" id="ARBA00023015"/>
    </source>
</evidence>
<evidence type="ECO:0000256" key="4">
    <source>
        <dbReference type="PROSITE-ProRule" id="PRU00335"/>
    </source>
</evidence>
<reference evidence="7" key="1">
    <citation type="journal article" date="2019" name="Int. J. Syst. Evol. Microbiol.">
        <title>The Global Catalogue of Microorganisms (GCM) 10K type strain sequencing project: providing services to taxonomists for standard genome sequencing and annotation.</title>
        <authorList>
            <consortium name="The Broad Institute Genomics Platform"/>
            <consortium name="The Broad Institute Genome Sequencing Center for Infectious Disease"/>
            <person name="Wu L."/>
            <person name="Ma J."/>
        </authorList>
    </citation>
    <scope>NUCLEOTIDE SEQUENCE [LARGE SCALE GENOMIC DNA]</scope>
    <source>
        <strain evidence="7">JCM 17983</strain>
    </source>
</reference>
<evidence type="ECO:0000313" key="6">
    <source>
        <dbReference type="EMBL" id="GAA4880050.1"/>
    </source>
</evidence>
<dbReference type="InterPro" id="IPR001647">
    <property type="entry name" value="HTH_TetR"/>
</dbReference>
<dbReference type="PROSITE" id="PS50977">
    <property type="entry name" value="HTH_TETR_2"/>
    <property type="match status" value="1"/>
</dbReference>
<keyword evidence="1" id="KW-0805">Transcription regulation</keyword>